<keyword evidence="3" id="KW-0443">Lipid metabolism</keyword>
<dbReference type="KEGG" id="mmor:MMOR_56730"/>
<dbReference type="InterPro" id="IPR029045">
    <property type="entry name" value="ClpP/crotonase-like_dom_sf"/>
</dbReference>
<sequence length="254" mass="27062">MPETVSVNVDRQCHVAVVEFRRPPLNYFTSELIGKIADAYEALDEDPECRALVLAAAGRHFCAGADFHGESAQAFSTAALYEQGLRLFAARKPVVAAVQGCAIGGGLGLALSADFRVATPSTQFRCSFARLGIHHGFGMTVTLPAAVGRQNASLLLYSGGRVTGQEAKAMQLCDLVVVEDELRSAAVTLASEIAAAAPLAVGGIRETMRCGLYEQVKEAMAIENAKQDRCRATSDFAEGVRAMHERRIPTFTGV</sequence>
<evidence type="ECO:0000256" key="5">
    <source>
        <dbReference type="ARBA" id="ARBA00023717"/>
    </source>
</evidence>
<dbReference type="PANTHER" id="PTHR43802:SF1">
    <property type="entry name" value="IP11341P-RELATED"/>
    <property type="match status" value="1"/>
</dbReference>
<comment type="function">
    <text evidence="1">Could possibly oxidize fatty acids using specific components.</text>
</comment>
<comment type="catalytic activity">
    <reaction evidence="5">
        <text>a 4-saturated-(3S)-3-hydroxyacyl-CoA = a (3E)-enoyl-CoA + H2O</text>
        <dbReference type="Rhea" id="RHEA:20724"/>
        <dbReference type="ChEBI" id="CHEBI:15377"/>
        <dbReference type="ChEBI" id="CHEBI:58521"/>
        <dbReference type="ChEBI" id="CHEBI:137480"/>
        <dbReference type="EC" id="4.2.1.17"/>
    </reaction>
</comment>
<dbReference type="Proteomes" id="UP000466681">
    <property type="component" value="Chromosome"/>
</dbReference>
<dbReference type="InterPro" id="IPR001753">
    <property type="entry name" value="Enoyl-CoA_hydra/iso"/>
</dbReference>
<name>A0AAD1HFX1_9MYCO</name>
<comment type="catalytic activity">
    <reaction evidence="4">
        <text>a (3S)-3-hydroxyacyl-CoA = a (2E)-enoyl-CoA + H2O</text>
        <dbReference type="Rhea" id="RHEA:16105"/>
        <dbReference type="ChEBI" id="CHEBI:15377"/>
        <dbReference type="ChEBI" id="CHEBI:57318"/>
        <dbReference type="ChEBI" id="CHEBI:58856"/>
        <dbReference type="EC" id="4.2.1.17"/>
    </reaction>
</comment>
<comment type="similarity">
    <text evidence="2 6">Belongs to the enoyl-CoA hydratase/isomerase family.</text>
</comment>
<protein>
    <submittedName>
        <fullName evidence="7">Enoyl-CoA hydratase</fullName>
    </submittedName>
</protein>
<evidence type="ECO:0000256" key="2">
    <source>
        <dbReference type="ARBA" id="ARBA00005254"/>
    </source>
</evidence>
<dbReference type="CDD" id="cd06558">
    <property type="entry name" value="crotonase-like"/>
    <property type="match status" value="1"/>
</dbReference>
<dbReference type="SUPFAM" id="SSF52096">
    <property type="entry name" value="ClpP/crotonase"/>
    <property type="match status" value="1"/>
</dbReference>
<dbReference type="Pfam" id="PF00378">
    <property type="entry name" value="ECH_1"/>
    <property type="match status" value="1"/>
</dbReference>
<organism evidence="7 8">
    <name type="scientific">Mycolicibacterium moriokaense</name>
    <dbReference type="NCBI Taxonomy" id="39691"/>
    <lineage>
        <taxon>Bacteria</taxon>
        <taxon>Bacillati</taxon>
        <taxon>Actinomycetota</taxon>
        <taxon>Actinomycetes</taxon>
        <taxon>Mycobacteriales</taxon>
        <taxon>Mycobacteriaceae</taxon>
        <taxon>Mycolicibacterium</taxon>
    </lineage>
</organism>
<accession>A0AAD1HFX1</accession>
<dbReference type="PANTHER" id="PTHR43802">
    <property type="entry name" value="ENOYL-COA HYDRATASE"/>
    <property type="match status" value="1"/>
</dbReference>
<evidence type="ECO:0000256" key="1">
    <source>
        <dbReference type="ARBA" id="ARBA00002994"/>
    </source>
</evidence>
<dbReference type="Gene3D" id="3.90.226.10">
    <property type="entry name" value="2-enoyl-CoA Hydratase, Chain A, domain 1"/>
    <property type="match status" value="1"/>
</dbReference>
<evidence type="ECO:0000256" key="4">
    <source>
        <dbReference type="ARBA" id="ARBA00023709"/>
    </source>
</evidence>
<gene>
    <name evidence="7" type="ORF">MMOR_56730</name>
</gene>
<evidence type="ECO:0000313" key="8">
    <source>
        <dbReference type="Proteomes" id="UP000466681"/>
    </source>
</evidence>
<proteinExistence type="inferred from homology"/>
<reference evidence="7 8" key="1">
    <citation type="journal article" date="2019" name="Emerg. Microbes Infect.">
        <title>Comprehensive subspecies identification of 175 nontuberculous mycobacteria species based on 7547 genomic profiles.</title>
        <authorList>
            <person name="Matsumoto Y."/>
            <person name="Kinjo T."/>
            <person name="Motooka D."/>
            <person name="Nabeya D."/>
            <person name="Jung N."/>
            <person name="Uechi K."/>
            <person name="Horii T."/>
            <person name="Iida T."/>
            <person name="Fujita J."/>
            <person name="Nakamura S."/>
        </authorList>
    </citation>
    <scope>NUCLEOTIDE SEQUENCE [LARGE SCALE GENOMIC DNA]</scope>
    <source>
        <strain evidence="7 8">JCM 6375</strain>
    </source>
</reference>
<dbReference type="GO" id="GO:0004300">
    <property type="term" value="F:enoyl-CoA hydratase activity"/>
    <property type="evidence" value="ECO:0007669"/>
    <property type="project" value="UniProtKB-EC"/>
</dbReference>
<dbReference type="InterPro" id="IPR018376">
    <property type="entry name" value="Enoyl-CoA_hyd/isom_CS"/>
</dbReference>
<evidence type="ECO:0000256" key="6">
    <source>
        <dbReference type="RuleBase" id="RU003707"/>
    </source>
</evidence>
<dbReference type="GO" id="GO:0006631">
    <property type="term" value="P:fatty acid metabolic process"/>
    <property type="evidence" value="ECO:0007669"/>
    <property type="project" value="UniProtKB-KW"/>
</dbReference>
<evidence type="ECO:0000313" key="7">
    <source>
        <dbReference type="EMBL" id="BBX04737.1"/>
    </source>
</evidence>
<dbReference type="PROSITE" id="PS00166">
    <property type="entry name" value="ENOYL_COA_HYDRATASE"/>
    <property type="match status" value="1"/>
</dbReference>
<dbReference type="AlphaFoldDB" id="A0AAD1HFX1"/>
<dbReference type="RefSeq" id="WP_234810062.1">
    <property type="nucleotide sequence ID" value="NZ_AP022560.1"/>
</dbReference>
<dbReference type="EMBL" id="AP022560">
    <property type="protein sequence ID" value="BBX04737.1"/>
    <property type="molecule type" value="Genomic_DNA"/>
</dbReference>
<keyword evidence="8" id="KW-1185">Reference proteome</keyword>
<evidence type="ECO:0000256" key="3">
    <source>
        <dbReference type="ARBA" id="ARBA00022832"/>
    </source>
</evidence>
<keyword evidence="3" id="KW-0276">Fatty acid metabolism</keyword>